<protein>
    <submittedName>
        <fullName evidence="1">Uncharacterized protein</fullName>
    </submittedName>
</protein>
<dbReference type="AlphaFoldDB" id="A0A7J7NFN1"/>
<comment type="caution">
    <text evidence="1">The sequence shown here is derived from an EMBL/GenBank/DDBJ whole genome shotgun (WGS) entry which is preliminary data.</text>
</comment>
<gene>
    <name evidence="1" type="ORF">GIB67_012731</name>
</gene>
<keyword evidence="2" id="KW-1185">Reference proteome</keyword>
<dbReference type="EMBL" id="JACGCM010000816">
    <property type="protein sequence ID" value="KAF6165834.1"/>
    <property type="molecule type" value="Genomic_DNA"/>
</dbReference>
<accession>A0A7J7NFN1</accession>
<feature type="non-terminal residue" evidence="1">
    <location>
        <position position="60"/>
    </location>
</feature>
<sequence length="60" mass="6712">QGAVSLDWLHSPFIGSVRLVWLARHSGAIYKPYLKKRPVLRGNVSWPSLGQGELVTIPCR</sequence>
<dbReference type="Proteomes" id="UP000541444">
    <property type="component" value="Unassembled WGS sequence"/>
</dbReference>
<organism evidence="1 2">
    <name type="scientific">Kingdonia uniflora</name>
    <dbReference type="NCBI Taxonomy" id="39325"/>
    <lineage>
        <taxon>Eukaryota</taxon>
        <taxon>Viridiplantae</taxon>
        <taxon>Streptophyta</taxon>
        <taxon>Embryophyta</taxon>
        <taxon>Tracheophyta</taxon>
        <taxon>Spermatophyta</taxon>
        <taxon>Magnoliopsida</taxon>
        <taxon>Ranunculales</taxon>
        <taxon>Circaeasteraceae</taxon>
        <taxon>Kingdonia</taxon>
    </lineage>
</organism>
<name>A0A7J7NFN1_9MAGN</name>
<proteinExistence type="predicted"/>
<evidence type="ECO:0000313" key="1">
    <source>
        <dbReference type="EMBL" id="KAF6165834.1"/>
    </source>
</evidence>
<evidence type="ECO:0000313" key="2">
    <source>
        <dbReference type="Proteomes" id="UP000541444"/>
    </source>
</evidence>
<reference evidence="1 2" key="1">
    <citation type="journal article" date="2020" name="IScience">
        <title>Genome Sequencing of the Endangered Kingdonia uniflora (Circaeasteraceae, Ranunculales) Reveals Potential Mechanisms of Evolutionary Specialization.</title>
        <authorList>
            <person name="Sun Y."/>
            <person name="Deng T."/>
            <person name="Zhang A."/>
            <person name="Moore M.J."/>
            <person name="Landis J.B."/>
            <person name="Lin N."/>
            <person name="Zhang H."/>
            <person name="Zhang X."/>
            <person name="Huang J."/>
            <person name="Zhang X."/>
            <person name="Sun H."/>
            <person name="Wang H."/>
        </authorList>
    </citation>
    <scope>NUCLEOTIDE SEQUENCE [LARGE SCALE GENOMIC DNA]</scope>
    <source>
        <strain evidence="1">TB1705</strain>
        <tissue evidence="1">Leaf</tissue>
    </source>
</reference>